<keyword evidence="2" id="KW-1185">Reference proteome</keyword>
<dbReference type="AlphaFoldDB" id="A0AAV1Z271"/>
<accession>A0AAV1Z271</accession>
<name>A0AAV1Z271_9ARAC</name>
<reference evidence="1 2" key="1">
    <citation type="submission" date="2024-04" db="EMBL/GenBank/DDBJ databases">
        <authorList>
            <person name="Rising A."/>
            <person name="Reimegard J."/>
            <person name="Sonavane S."/>
            <person name="Akerstrom W."/>
            <person name="Nylinder S."/>
            <person name="Hedman E."/>
            <person name="Kallberg Y."/>
        </authorList>
    </citation>
    <scope>NUCLEOTIDE SEQUENCE [LARGE SCALE GENOMIC DNA]</scope>
</reference>
<evidence type="ECO:0000313" key="2">
    <source>
        <dbReference type="Proteomes" id="UP001497382"/>
    </source>
</evidence>
<proteinExistence type="predicted"/>
<protein>
    <submittedName>
        <fullName evidence="1">Uncharacterized protein</fullName>
    </submittedName>
</protein>
<comment type="caution">
    <text evidence="1">The sequence shown here is derived from an EMBL/GenBank/DDBJ whole genome shotgun (WGS) entry which is preliminary data.</text>
</comment>
<gene>
    <name evidence="1" type="ORF">LARSCL_LOCUS2624</name>
</gene>
<feature type="non-terminal residue" evidence="1">
    <location>
        <position position="1"/>
    </location>
</feature>
<evidence type="ECO:0000313" key="1">
    <source>
        <dbReference type="EMBL" id="CAL1265597.1"/>
    </source>
</evidence>
<sequence>TKTLVAYLKKSLTCAILSQKFADLFLIVRYKKDAMEPTEFVESKLEITTETFGAFTHLKK</sequence>
<dbReference type="Proteomes" id="UP001497382">
    <property type="component" value="Unassembled WGS sequence"/>
</dbReference>
<dbReference type="EMBL" id="CAXIEN010000018">
    <property type="protein sequence ID" value="CAL1265597.1"/>
    <property type="molecule type" value="Genomic_DNA"/>
</dbReference>
<organism evidence="1 2">
    <name type="scientific">Larinioides sclopetarius</name>
    <dbReference type="NCBI Taxonomy" id="280406"/>
    <lineage>
        <taxon>Eukaryota</taxon>
        <taxon>Metazoa</taxon>
        <taxon>Ecdysozoa</taxon>
        <taxon>Arthropoda</taxon>
        <taxon>Chelicerata</taxon>
        <taxon>Arachnida</taxon>
        <taxon>Araneae</taxon>
        <taxon>Araneomorphae</taxon>
        <taxon>Entelegynae</taxon>
        <taxon>Araneoidea</taxon>
        <taxon>Araneidae</taxon>
        <taxon>Larinioides</taxon>
    </lineage>
</organism>